<name>A0A106BJ58_THIDE</name>
<comment type="activity regulation">
    <text evidence="7">Uridylyltransferase (UTase) activity is inhibited by glutamine, while glutamine activates uridylyl-removing (UR) activity.</text>
</comment>
<evidence type="ECO:0000259" key="8">
    <source>
        <dbReference type="PROSITE" id="PS51671"/>
    </source>
</evidence>
<dbReference type="InterPro" id="IPR013546">
    <property type="entry name" value="PII_UdlTrfase/GS_AdlTrfase"/>
</dbReference>
<evidence type="ECO:0000256" key="4">
    <source>
        <dbReference type="ARBA" id="ARBA00022801"/>
    </source>
</evidence>
<comment type="catalytic activity">
    <reaction evidence="7">
        <text>[protein-PII]-uridylyl-L-tyrosine + H2O = [protein-PII]-L-tyrosine + UMP + H(+)</text>
        <dbReference type="Rhea" id="RHEA:48600"/>
        <dbReference type="Rhea" id="RHEA-COMP:12147"/>
        <dbReference type="Rhea" id="RHEA-COMP:12148"/>
        <dbReference type="ChEBI" id="CHEBI:15377"/>
        <dbReference type="ChEBI" id="CHEBI:15378"/>
        <dbReference type="ChEBI" id="CHEBI:46858"/>
        <dbReference type="ChEBI" id="CHEBI:57865"/>
        <dbReference type="ChEBI" id="CHEBI:90602"/>
    </reaction>
</comment>
<keyword evidence="1 7" id="KW-0808">Transferase</keyword>
<sequence>MSTPPFADLRERLKSGRAALAAAYLETPSAPRYLTRHAALVDGVLSEIGTRLALPASFCVAAVGGYGRGELFPGSDVDVLLLLPHEPTAAQQATLENWVQACWDVGLEIGHSVRTVEACIIEADADITVETNLLEARFVCGAAALFDEFDRRFRARFDAQHFFDGKLAEQQARHARFDDSAYKLEPNLKDSPGGLRDLHTIHWLAQACGITGGWNGIARAGLLTHAEARRIAREERTLSSLRIHLHILARRREDRLAFDYQTDLAERLGLAATANKRPPERLMQGYYRAAKLIQRANDILIQSLRVRLFPVNAPPEPIDADFQVRARLLEAREPDLFERKPDALLRAFIVYAQRPALAGFEPATLRALWRGSTRIDAAFRAHPAHRALFMMLLRQPVGITRAMRAMHRYGLLARYIPAFGRVVGQMQHDLFHVYTVDEHILTVLRNMRRLTVPAFAHELPLASRLIAAFDKPELLYLAALFHDIAKGRGGDHSELGAADARRFCRQHSLDKTDSELVAWLVNMHLVMSRTAQKEDISDPGVIAAFADKVGDLRHLTALYLLTVADIRGTSPKVWNAWKGKLLEDLYHSTQIRLAGGDEGVADIAAKQAEARVNLALYGLPTDTADALWQHLDARYFVRFDARDMAWQARMLWRRTNSPDAVVRARLSPAGEGIQVLVYTPGLPDLFARICGFFARIQYTILEAKIHTTRHGYALDSFQVMDLANRGIHYRDFLSFVEHELARDLDPVRPLQPAPRGRLSRHQRHHPYPTTVRLAPDAQGRGHMLSITCADRGGLLFAVAEVLMQHDVSVYAAKIDTLGERVEDTFLIRGKSLETPAGMQALEASVRAVLQ</sequence>
<organism evidence="10 11">
    <name type="scientific">Thiobacillus denitrificans</name>
    <dbReference type="NCBI Taxonomy" id="36861"/>
    <lineage>
        <taxon>Bacteria</taxon>
        <taxon>Pseudomonadati</taxon>
        <taxon>Pseudomonadota</taxon>
        <taxon>Betaproteobacteria</taxon>
        <taxon>Nitrosomonadales</taxon>
        <taxon>Thiobacillaceae</taxon>
        <taxon>Thiobacillus</taxon>
    </lineage>
</organism>
<keyword evidence="5 7" id="KW-0460">Magnesium</keyword>
<keyword evidence="11" id="KW-1185">Reference proteome</keyword>
<dbReference type="InterPro" id="IPR003607">
    <property type="entry name" value="HD/PDEase_dom"/>
</dbReference>
<comment type="domain">
    <text evidence="7">Has four distinct domains: an N-terminal nucleotidyltransferase (NT) domain responsible for UTase activity, a central HD domain that encodes UR activity, and two C-terminal ACT domains that seem to have a role in glutamine sensing.</text>
</comment>
<protein>
    <recommendedName>
        <fullName evidence="7">Bifunctional uridylyltransferase/uridylyl-removing enzyme</fullName>
        <shortName evidence="7">UTase/UR</shortName>
    </recommendedName>
    <alternativeName>
        <fullName evidence="7">Bifunctional [protein-PII] modification enzyme</fullName>
    </alternativeName>
    <alternativeName>
        <fullName evidence="7">Bifunctional nitrogen sensor protein</fullName>
    </alternativeName>
    <domain>
        <recommendedName>
            <fullName evidence="7">[Protein-PII] uridylyltransferase</fullName>
            <shortName evidence="7">PII uridylyltransferase</shortName>
            <shortName evidence="7">UTase</shortName>
            <ecNumber evidence="7">2.7.7.59</ecNumber>
        </recommendedName>
    </domain>
    <domain>
        <recommendedName>
            <fullName evidence="7">[Protein-PII]-UMP uridylyl-removing enzyme</fullName>
            <shortName evidence="7">UR</shortName>
            <ecNumber evidence="7">3.1.4.-</ecNumber>
        </recommendedName>
    </domain>
</protein>
<dbReference type="STRING" id="1123392.GCA_000376425_01402"/>
<dbReference type="NCBIfam" id="TIGR01693">
    <property type="entry name" value="UTase_glnD"/>
    <property type="match status" value="1"/>
</dbReference>
<reference evidence="10 11" key="1">
    <citation type="journal article" date="2015" name="Appl. Environ. Microbiol.">
        <title>Aerobic and Anaerobic Thiosulfate Oxidation by a Cold-Adapted, Subglacial Chemoautotroph.</title>
        <authorList>
            <person name="Harrold Z.R."/>
            <person name="Skidmore M.L."/>
            <person name="Hamilton T.L."/>
            <person name="Desch L."/>
            <person name="Amada K."/>
            <person name="van Gelder W."/>
            <person name="Glover K."/>
            <person name="Roden E.E."/>
            <person name="Boyd E.S."/>
        </authorList>
    </citation>
    <scope>NUCLEOTIDE SEQUENCE [LARGE SCALE GENOMIC DNA]</scope>
    <source>
        <strain evidence="10 11">RG</strain>
    </source>
</reference>
<dbReference type="PROSITE" id="PS51831">
    <property type="entry name" value="HD"/>
    <property type="match status" value="1"/>
</dbReference>
<proteinExistence type="inferred from homology"/>
<dbReference type="EC" id="2.7.7.59" evidence="7"/>
<dbReference type="CDD" id="cd05401">
    <property type="entry name" value="NT_GlnE_GlnD_like"/>
    <property type="match status" value="1"/>
</dbReference>
<dbReference type="GO" id="GO:0008773">
    <property type="term" value="F:[protein-PII] uridylyltransferase activity"/>
    <property type="evidence" value="ECO:0007669"/>
    <property type="project" value="UniProtKB-UniRule"/>
</dbReference>
<dbReference type="SUPFAM" id="SSF81593">
    <property type="entry name" value="Nucleotidyltransferase substrate binding subunit/domain"/>
    <property type="match status" value="1"/>
</dbReference>
<dbReference type="SMART" id="SM00471">
    <property type="entry name" value="HDc"/>
    <property type="match status" value="1"/>
</dbReference>
<evidence type="ECO:0000256" key="5">
    <source>
        <dbReference type="ARBA" id="ARBA00022842"/>
    </source>
</evidence>
<dbReference type="InterPro" id="IPR010043">
    <property type="entry name" value="UTase/UR"/>
</dbReference>
<dbReference type="InterPro" id="IPR002912">
    <property type="entry name" value="ACT_dom"/>
</dbReference>
<dbReference type="CDD" id="cd04900">
    <property type="entry name" value="ACT_UUR-like_1"/>
    <property type="match status" value="1"/>
</dbReference>
<dbReference type="InterPro" id="IPR002934">
    <property type="entry name" value="Polymerase_NTP_transf_dom"/>
</dbReference>
<evidence type="ECO:0000256" key="6">
    <source>
        <dbReference type="ARBA" id="ARBA00023268"/>
    </source>
</evidence>
<keyword evidence="6 7" id="KW-0511">Multifunctional enzyme</keyword>
<feature type="region of interest" description="Uridylyltransferase" evidence="7">
    <location>
        <begin position="1"/>
        <end position="317"/>
    </location>
</feature>
<dbReference type="AlphaFoldDB" id="A0A106BJ58"/>
<dbReference type="Proteomes" id="UP000064243">
    <property type="component" value="Unassembled WGS sequence"/>
</dbReference>
<dbReference type="OrthoDB" id="9758038at2"/>
<dbReference type="SUPFAM" id="SSF55021">
    <property type="entry name" value="ACT-like"/>
    <property type="match status" value="2"/>
</dbReference>
<dbReference type="EMBL" id="LDUG01000048">
    <property type="protein sequence ID" value="KVW93446.1"/>
    <property type="molecule type" value="Genomic_DNA"/>
</dbReference>
<comment type="function">
    <text evidence="7">Modifies, by uridylylation and deuridylylation, the PII regulatory proteins (GlnB and homologs), in response to the nitrogen status of the cell that GlnD senses through the glutamine level. Under low glutamine levels, catalyzes the conversion of the PII proteins and UTP to PII-UMP and PPi, while under higher glutamine levels, GlnD hydrolyzes PII-UMP to PII and UMP (deuridylylation). Thus, controls uridylylation state and activity of the PII proteins, and plays an important role in the regulation of nitrogen metabolism.</text>
</comment>
<feature type="domain" description="HD" evidence="9">
    <location>
        <begin position="436"/>
        <end position="552"/>
    </location>
</feature>
<dbReference type="Pfam" id="PF01909">
    <property type="entry name" value="NTP_transf_2"/>
    <property type="match status" value="1"/>
</dbReference>
<dbReference type="InterPro" id="IPR045865">
    <property type="entry name" value="ACT-like_dom_sf"/>
</dbReference>
<dbReference type="HAMAP" id="MF_00277">
    <property type="entry name" value="PII_uridylyl_transf"/>
    <property type="match status" value="1"/>
</dbReference>
<dbReference type="SUPFAM" id="SSF109604">
    <property type="entry name" value="HD-domain/PDEase-like"/>
    <property type="match status" value="1"/>
</dbReference>
<dbReference type="PIRSF" id="PIRSF006288">
    <property type="entry name" value="PII_uridyltransf"/>
    <property type="match status" value="1"/>
</dbReference>
<dbReference type="PANTHER" id="PTHR47320">
    <property type="entry name" value="BIFUNCTIONAL URIDYLYLTRANSFERASE/URIDYLYL-REMOVING ENZYME"/>
    <property type="match status" value="1"/>
</dbReference>
<dbReference type="GO" id="GO:0008081">
    <property type="term" value="F:phosphoric diester hydrolase activity"/>
    <property type="evidence" value="ECO:0007669"/>
    <property type="project" value="UniProtKB-UniRule"/>
</dbReference>
<evidence type="ECO:0000256" key="7">
    <source>
        <dbReference type="HAMAP-Rule" id="MF_00277"/>
    </source>
</evidence>
<evidence type="ECO:0000256" key="3">
    <source>
        <dbReference type="ARBA" id="ARBA00022737"/>
    </source>
</evidence>
<comment type="catalytic activity">
    <reaction evidence="7">
        <text>[protein-PII]-L-tyrosine + UTP = [protein-PII]-uridylyl-L-tyrosine + diphosphate</text>
        <dbReference type="Rhea" id="RHEA:13673"/>
        <dbReference type="Rhea" id="RHEA-COMP:12147"/>
        <dbReference type="Rhea" id="RHEA-COMP:12148"/>
        <dbReference type="ChEBI" id="CHEBI:33019"/>
        <dbReference type="ChEBI" id="CHEBI:46398"/>
        <dbReference type="ChEBI" id="CHEBI:46858"/>
        <dbReference type="ChEBI" id="CHEBI:90602"/>
        <dbReference type="EC" id="2.7.7.59"/>
    </reaction>
</comment>
<dbReference type="CDD" id="cd04899">
    <property type="entry name" value="ACT_ACR-UUR-like_2"/>
    <property type="match status" value="1"/>
</dbReference>
<dbReference type="NCBIfam" id="NF002837">
    <property type="entry name" value="PRK03059.1"/>
    <property type="match status" value="1"/>
</dbReference>
<comment type="caution">
    <text evidence="10">The sequence shown here is derived from an EMBL/GenBank/DDBJ whole genome shotgun (WGS) entry which is preliminary data.</text>
</comment>
<evidence type="ECO:0000256" key="2">
    <source>
        <dbReference type="ARBA" id="ARBA00022695"/>
    </source>
</evidence>
<dbReference type="RefSeq" id="WP_059758658.1">
    <property type="nucleotide sequence ID" value="NZ_LDUG01000048.1"/>
</dbReference>
<dbReference type="SUPFAM" id="SSF81301">
    <property type="entry name" value="Nucleotidyltransferase"/>
    <property type="match status" value="1"/>
</dbReference>
<dbReference type="PROSITE" id="PS51671">
    <property type="entry name" value="ACT"/>
    <property type="match status" value="2"/>
</dbReference>
<keyword evidence="4 7" id="KW-0378">Hydrolase</keyword>
<evidence type="ECO:0000313" key="10">
    <source>
        <dbReference type="EMBL" id="KVW93446.1"/>
    </source>
</evidence>
<comment type="caution">
    <text evidence="7">Lacks conserved residue(s) required for the propagation of feature annotation.</text>
</comment>
<dbReference type="CDD" id="cd00077">
    <property type="entry name" value="HDc"/>
    <property type="match status" value="1"/>
</dbReference>
<dbReference type="Gene3D" id="1.10.3090.10">
    <property type="entry name" value="cca-adding enzyme, domain 2"/>
    <property type="match status" value="1"/>
</dbReference>
<gene>
    <name evidence="7" type="primary">glnD</name>
    <name evidence="10" type="ORF">ABW22_14705</name>
</gene>
<evidence type="ECO:0000256" key="1">
    <source>
        <dbReference type="ARBA" id="ARBA00022679"/>
    </source>
</evidence>
<dbReference type="Pfam" id="PF01966">
    <property type="entry name" value="HD"/>
    <property type="match status" value="1"/>
</dbReference>
<keyword evidence="3" id="KW-0677">Repeat</keyword>
<dbReference type="PATRIC" id="fig|36861.3.peg.2764"/>
<dbReference type="GO" id="GO:0006808">
    <property type="term" value="P:regulation of nitrogen utilization"/>
    <property type="evidence" value="ECO:0007669"/>
    <property type="project" value="UniProtKB-UniRule"/>
</dbReference>
<feature type="domain" description="ACT" evidence="8">
    <location>
        <begin position="783"/>
        <end position="850"/>
    </location>
</feature>
<evidence type="ECO:0000259" key="9">
    <source>
        <dbReference type="PROSITE" id="PS51831"/>
    </source>
</evidence>
<feature type="domain" description="ACT" evidence="8">
    <location>
        <begin position="674"/>
        <end position="755"/>
    </location>
</feature>
<accession>A0A106BJ58</accession>
<evidence type="ECO:0000313" key="11">
    <source>
        <dbReference type="Proteomes" id="UP000064243"/>
    </source>
</evidence>
<dbReference type="EC" id="3.1.4.-" evidence="7"/>
<dbReference type="InterPro" id="IPR006674">
    <property type="entry name" value="HD_domain"/>
</dbReference>
<keyword evidence="2 7" id="KW-0548">Nucleotidyltransferase</keyword>
<comment type="cofactor">
    <cofactor evidence="7">
        <name>Mg(2+)</name>
        <dbReference type="ChEBI" id="CHEBI:18420"/>
    </cofactor>
</comment>
<comment type="similarity">
    <text evidence="7">Belongs to the GlnD family.</text>
</comment>
<dbReference type="PANTHER" id="PTHR47320:SF1">
    <property type="entry name" value="BIFUNCTIONAL URIDYLYLTRANSFERASE_URIDYLYL-REMOVING ENZYME"/>
    <property type="match status" value="1"/>
</dbReference>
<dbReference type="InterPro" id="IPR043519">
    <property type="entry name" value="NT_sf"/>
</dbReference>
<dbReference type="Pfam" id="PF08335">
    <property type="entry name" value="GlnD_UR_UTase"/>
    <property type="match status" value="1"/>
</dbReference>